<proteinExistence type="predicted"/>
<protein>
    <submittedName>
        <fullName evidence="1">Uncharacterized protein</fullName>
    </submittedName>
</protein>
<dbReference type="EMBL" id="GBXM01032726">
    <property type="protein sequence ID" value="JAH75851.1"/>
    <property type="molecule type" value="Transcribed_RNA"/>
</dbReference>
<name>A0A0E9VCX5_ANGAN</name>
<accession>A0A0E9VCX5</accession>
<organism evidence="1">
    <name type="scientific">Anguilla anguilla</name>
    <name type="common">European freshwater eel</name>
    <name type="synonym">Muraena anguilla</name>
    <dbReference type="NCBI Taxonomy" id="7936"/>
    <lineage>
        <taxon>Eukaryota</taxon>
        <taxon>Metazoa</taxon>
        <taxon>Chordata</taxon>
        <taxon>Craniata</taxon>
        <taxon>Vertebrata</taxon>
        <taxon>Euteleostomi</taxon>
        <taxon>Actinopterygii</taxon>
        <taxon>Neopterygii</taxon>
        <taxon>Teleostei</taxon>
        <taxon>Anguilliformes</taxon>
        <taxon>Anguillidae</taxon>
        <taxon>Anguilla</taxon>
    </lineage>
</organism>
<sequence length="12" mass="1503">MNYLRLAYKEDS</sequence>
<evidence type="ECO:0000313" key="1">
    <source>
        <dbReference type="EMBL" id="JAH75851.1"/>
    </source>
</evidence>
<reference evidence="1" key="1">
    <citation type="submission" date="2014-11" db="EMBL/GenBank/DDBJ databases">
        <authorList>
            <person name="Amaro Gonzalez C."/>
        </authorList>
    </citation>
    <scope>NUCLEOTIDE SEQUENCE</scope>
</reference>
<reference evidence="1" key="2">
    <citation type="journal article" date="2015" name="Fish Shellfish Immunol.">
        <title>Early steps in the European eel (Anguilla anguilla)-Vibrio vulnificus interaction in the gills: Role of the RtxA13 toxin.</title>
        <authorList>
            <person name="Callol A."/>
            <person name="Pajuelo D."/>
            <person name="Ebbesson L."/>
            <person name="Teles M."/>
            <person name="MacKenzie S."/>
            <person name="Amaro C."/>
        </authorList>
    </citation>
    <scope>NUCLEOTIDE SEQUENCE</scope>
</reference>